<sequence length="23" mass="2737">MIYKKVEQVVPDIQITVQKSSFR</sequence>
<dbReference type="EMBL" id="GBRH01165230">
    <property type="protein sequence ID" value="JAE32666.1"/>
    <property type="molecule type" value="Transcribed_RNA"/>
</dbReference>
<evidence type="ECO:0000313" key="1">
    <source>
        <dbReference type="EMBL" id="JAE32666.1"/>
    </source>
</evidence>
<name>A0A0A9HCV4_ARUDO</name>
<reference evidence="1" key="2">
    <citation type="journal article" date="2015" name="Data Brief">
        <title>Shoot transcriptome of the giant reed, Arundo donax.</title>
        <authorList>
            <person name="Barrero R.A."/>
            <person name="Guerrero F.D."/>
            <person name="Moolhuijzen P."/>
            <person name="Goolsby J.A."/>
            <person name="Tidwell J."/>
            <person name="Bellgard S.E."/>
            <person name="Bellgard M.I."/>
        </authorList>
    </citation>
    <scope>NUCLEOTIDE SEQUENCE</scope>
    <source>
        <tissue evidence="1">Shoot tissue taken approximately 20 cm above the soil surface</tissue>
    </source>
</reference>
<accession>A0A0A9HCV4</accession>
<organism evidence="1">
    <name type="scientific">Arundo donax</name>
    <name type="common">Giant reed</name>
    <name type="synonym">Donax arundinaceus</name>
    <dbReference type="NCBI Taxonomy" id="35708"/>
    <lineage>
        <taxon>Eukaryota</taxon>
        <taxon>Viridiplantae</taxon>
        <taxon>Streptophyta</taxon>
        <taxon>Embryophyta</taxon>
        <taxon>Tracheophyta</taxon>
        <taxon>Spermatophyta</taxon>
        <taxon>Magnoliopsida</taxon>
        <taxon>Liliopsida</taxon>
        <taxon>Poales</taxon>
        <taxon>Poaceae</taxon>
        <taxon>PACMAD clade</taxon>
        <taxon>Arundinoideae</taxon>
        <taxon>Arundineae</taxon>
        <taxon>Arundo</taxon>
    </lineage>
</organism>
<protein>
    <submittedName>
        <fullName evidence="1">Uncharacterized protein</fullName>
    </submittedName>
</protein>
<dbReference type="AlphaFoldDB" id="A0A0A9HCV4"/>
<proteinExistence type="predicted"/>
<reference evidence="1" key="1">
    <citation type="submission" date="2014-09" db="EMBL/GenBank/DDBJ databases">
        <authorList>
            <person name="Magalhaes I.L.F."/>
            <person name="Oliveira U."/>
            <person name="Santos F.R."/>
            <person name="Vidigal T.H.D.A."/>
            <person name="Brescovit A.D."/>
            <person name="Santos A.J."/>
        </authorList>
    </citation>
    <scope>NUCLEOTIDE SEQUENCE</scope>
    <source>
        <tissue evidence="1">Shoot tissue taken approximately 20 cm above the soil surface</tissue>
    </source>
</reference>